<comment type="catalytic activity">
    <reaction evidence="3">
        <text>2-C-methyl-D-erythritol 4-phosphate + CTP + H(+) = 4-CDP-2-C-methyl-D-erythritol + diphosphate</text>
        <dbReference type="Rhea" id="RHEA:13429"/>
        <dbReference type="ChEBI" id="CHEBI:15378"/>
        <dbReference type="ChEBI" id="CHEBI:33019"/>
        <dbReference type="ChEBI" id="CHEBI:37563"/>
        <dbReference type="ChEBI" id="CHEBI:57823"/>
        <dbReference type="ChEBI" id="CHEBI:58262"/>
        <dbReference type="EC" id="2.7.7.60"/>
    </reaction>
</comment>
<dbReference type="SUPFAM" id="SSF53448">
    <property type="entry name" value="Nucleotide-diphospho-sugar transferases"/>
    <property type="match status" value="1"/>
</dbReference>
<dbReference type="Proteomes" id="UP000199437">
    <property type="component" value="Unassembled WGS sequence"/>
</dbReference>
<dbReference type="Pfam" id="PF01128">
    <property type="entry name" value="IspD"/>
    <property type="match status" value="1"/>
</dbReference>
<dbReference type="InterPro" id="IPR034683">
    <property type="entry name" value="IspD/TarI"/>
</dbReference>
<dbReference type="NCBIfam" id="TIGR00453">
    <property type="entry name" value="ispD"/>
    <property type="match status" value="1"/>
</dbReference>
<keyword evidence="2 3" id="KW-0548">Nucleotidyltransferase</keyword>
<dbReference type="InterPro" id="IPR050088">
    <property type="entry name" value="IspD/TarI_cytidylyltransf_bact"/>
</dbReference>
<feature type="site" description="Transition state stabilizer" evidence="3">
    <location>
        <position position="22"/>
    </location>
</feature>
<evidence type="ECO:0000313" key="4">
    <source>
        <dbReference type="EMBL" id="SEW05587.1"/>
    </source>
</evidence>
<feature type="site" description="Positions MEP for the nucleophilic attack" evidence="3">
    <location>
        <position position="150"/>
    </location>
</feature>
<proteinExistence type="inferred from homology"/>
<dbReference type="STRING" id="1267423.SAMN05216290_1496"/>
<gene>
    <name evidence="3" type="primary">ispD</name>
    <name evidence="4" type="ORF">SAMN05216290_1496</name>
</gene>
<evidence type="ECO:0000256" key="2">
    <source>
        <dbReference type="ARBA" id="ARBA00022695"/>
    </source>
</evidence>
<dbReference type="NCBIfam" id="NF001186">
    <property type="entry name" value="PRK00155.2-3"/>
    <property type="match status" value="1"/>
</dbReference>
<protein>
    <recommendedName>
        <fullName evidence="3">2-C-methyl-D-erythritol 4-phosphate cytidylyltransferase</fullName>
        <ecNumber evidence="3">2.7.7.60</ecNumber>
    </recommendedName>
    <alternativeName>
        <fullName evidence="3">4-diphosphocytidyl-2C-methyl-D-erythritol synthase</fullName>
    </alternativeName>
    <alternativeName>
        <fullName evidence="3">MEP cytidylyltransferase</fullName>
        <shortName evidence="3">MCT</shortName>
    </alternativeName>
</protein>
<evidence type="ECO:0000256" key="1">
    <source>
        <dbReference type="ARBA" id="ARBA00022679"/>
    </source>
</evidence>
<reference evidence="5" key="1">
    <citation type="submission" date="2016-10" db="EMBL/GenBank/DDBJ databases">
        <authorList>
            <person name="Varghese N."/>
            <person name="Submissions S."/>
        </authorList>
    </citation>
    <scope>NUCLEOTIDE SEQUENCE [LARGE SCALE GENOMIC DNA]</scope>
    <source>
        <strain evidence="5">CGMCC 1.12402</strain>
    </source>
</reference>
<dbReference type="GO" id="GO:0019288">
    <property type="term" value="P:isopentenyl diphosphate biosynthetic process, methylerythritol 4-phosphate pathway"/>
    <property type="evidence" value="ECO:0007669"/>
    <property type="project" value="UniProtKB-UniRule"/>
</dbReference>
<comment type="function">
    <text evidence="3">Catalyzes the formation of 4-diphosphocytidyl-2-C-methyl-D-erythritol from CTP and 2-C-methyl-D-erythritol 4-phosphate (MEP).</text>
</comment>
<sequence>MQKYAIIVAGGSGSRMKSEIPKQFLELNGQPILMHTLRAFYFDSTELILVLPEPQFAYWISLCEKHSFIIPYKLVKGGETRFHSVKNGLDSIEGTEGLVAIHDGVRPIIKKEVIDNAYHLAAKHGSAIASVPLKDSIRVMNKEGNSHVDRVNYRLIQTPQTFQLQLIKKAFEAGFRQSFTDDASVFEFSGQKVHLFEGDYRNIKITTPEDLQIAETFLAL</sequence>
<dbReference type="OrthoDB" id="9806837at2"/>
<dbReference type="PANTHER" id="PTHR32125:SF4">
    <property type="entry name" value="2-C-METHYL-D-ERYTHRITOL 4-PHOSPHATE CYTIDYLYLTRANSFERASE, CHLOROPLASTIC"/>
    <property type="match status" value="1"/>
</dbReference>
<dbReference type="Gene3D" id="3.90.550.10">
    <property type="entry name" value="Spore Coat Polysaccharide Biosynthesis Protein SpsA, Chain A"/>
    <property type="match status" value="1"/>
</dbReference>
<accession>A0A1I0NV21</accession>
<dbReference type="RefSeq" id="WP_090258242.1">
    <property type="nucleotide sequence ID" value="NZ_FOIR01000001.1"/>
</dbReference>
<dbReference type="HAMAP" id="MF_00108">
    <property type="entry name" value="IspD"/>
    <property type="match status" value="1"/>
</dbReference>
<dbReference type="GO" id="GO:0050518">
    <property type="term" value="F:2-C-methyl-D-erythritol 4-phosphate cytidylyltransferase activity"/>
    <property type="evidence" value="ECO:0007669"/>
    <property type="project" value="UniProtKB-UniRule"/>
</dbReference>
<comment type="similarity">
    <text evidence="3">Belongs to the IspD/TarI cytidylyltransferase family. IspD subfamily.</text>
</comment>
<dbReference type="GeneID" id="99986222"/>
<evidence type="ECO:0000256" key="3">
    <source>
        <dbReference type="HAMAP-Rule" id="MF_00108"/>
    </source>
</evidence>
<dbReference type="PANTHER" id="PTHR32125">
    <property type="entry name" value="2-C-METHYL-D-ERYTHRITOL 4-PHOSPHATE CYTIDYLYLTRANSFERASE, CHLOROPLASTIC"/>
    <property type="match status" value="1"/>
</dbReference>
<keyword evidence="5" id="KW-1185">Reference proteome</keyword>
<evidence type="ECO:0000313" key="5">
    <source>
        <dbReference type="Proteomes" id="UP000199437"/>
    </source>
</evidence>
<feature type="site" description="Positions MEP for the nucleophilic attack" evidence="3">
    <location>
        <position position="204"/>
    </location>
</feature>
<name>A0A1I0NV21_9BACT</name>
<organism evidence="4 5">
    <name type="scientific">Roseivirga pacifica</name>
    <dbReference type="NCBI Taxonomy" id="1267423"/>
    <lineage>
        <taxon>Bacteria</taxon>
        <taxon>Pseudomonadati</taxon>
        <taxon>Bacteroidota</taxon>
        <taxon>Cytophagia</taxon>
        <taxon>Cytophagales</taxon>
        <taxon>Roseivirgaceae</taxon>
        <taxon>Roseivirga</taxon>
    </lineage>
</organism>
<dbReference type="InterPro" id="IPR029044">
    <property type="entry name" value="Nucleotide-diphossugar_trans"/>
</dbReference>
<keyword evidence="1 3" id="KW-0808">Transferase</keyword>
<dbReference type="InterPro" id="IPR001228">
    <property type="entry name" value="IspD"/>
</dbReference>
<dbReference type="CDD" id="cd02516">
    <property type="entry name" value="CDP-ME_synthetase"/>
    <property type="match status" value="1"/>
</dbReference>
<dbReference type="FunFam" id="3.90.550.10:FF:000003">
    <property type="entry name" value="2-C-methyl-D-erythritol 4-phosphate cytidylyltransferase"/>
    <property type="match status" value="1"/>
</dbReference>
<dbReference type="AlphaFoldDB" id="A0A1I0NV21"/>
<comment type="pathway">
    <text evidence="3">Isoprenoid biosynthesis; isopentenyl diphosphate biosynthesis via DXP pathway; isopentenyl diphosphate from 1-deoxy-D-xylulose 5-phosphate: step 2/6.</text>
</comment>
<dbReference type="EC" id="2.7.7.60" evidence="3"/>
<dbReference type="UniPathway" id="UPA00056">
    <property type="reaction ID" value="UER00093"/>
</dbReference>
<dbReference type="EMBL" id="FOIR01000001">
    <property type="protein sequence ID" value="SEW05587.1"/>
    <property type="molecule type" value="Genomic_DNA"/>
</dbReference>
<keyword evidence="3" id="KW-0414">Isoprene biosynthesis</keyword>
<feature type="site" description="Transition state stabilizer" evidence="3">
    <location>
        <position position="15"/>
    </location>
</feature>